<dbReference type="HOGENOM" id="CLU_066430_0_0_6"/>
<dbReference type="EMBL" id="CP010415">
    <property type="protein sequence ID" value="AJE22552.1"/>
    <property type="molecule type" value="Genomic_DNA"/>
</dbReference>
<dbReference type="InterPro" id="IPR018188">
    <property type="entry name" value="RNase_T2_His_AS_1"/>
</dbReference>
<dbReference type="GO" id="GO:0003723">
    <property type="term" value="F:RNA binding"/>
    <property type="evidence" value="ECO:0007669"/>
    <property type="project" value="InterPro"/>
</dbReference>
<dbReference type="GO" id="GO:0006401">
    <property type="term" value="P:RNA catabolic process"/>
    <property type="evidence" value="ECO:0007669"/>
    <property type="project" value="UniProtKB-ARBA"/>
</dbReference>
<dbReference type="PANTHER" id="PTHR11240">
    <property type="entry name" value="RIBONUCLEASE T2"/>
    <property type="match status" value="1"/>
</dbReference>
<dbReference type="AlphaFoldDB" id="A0A0C4WV75"/>
<dbReference type="CDD" id="cd01062">
    <property type="entry name" value="RNase_T2_prok"/>
    <property type="match status" value="1"/>
</dbReference>
<accession>A0A0C4WV75</accession>
<feature type="chain" id="PRO_5002173411" evidence="3">
    <location>
        <begin position="20"/>
        <end position="331"/>
    </location>
</feature>
<dbReference type="InterPro" id="IPR039378">
    <property type="entry name" value="RNase_T2_prok"/>
</dbReference>
<dbReference type="InterPro" id="IPR001568">
    <property type="entry name" value="RNase_T2-like"/>
</dbReference>
<keyword evidence="5" id="KW-1185">Reference proteome</keyword>
<dbReference type="PROSITE" id="PS00530">
    <property type="entry name" value="RNASE_T2_1"/>
    <property type="match status" value="1"/>
</dbReference>
<dbReference type="GO" id="GO:0033897">
    <property type="term" value="F:ribonuclease T2 activity"/>
    <property type="evidence" value="ECO:0007669"/>
    <property type="project" value="InterPro"/>
</dbReference>
<dbReference type="KEGG" id="acx:Achr_31430"/>
<dbReference type="RefSeq" id="WP_039805767.1">
    <property type="nucleotide sequence ID" value="NZ_CP010415.1"/>
</dbReference>
<evidence type="ECO:0000313" key="4">
    <source>
        <dbReference type="EMBL" id="AJE22552.1"/>
    </source>
</evidence>
<dbReference type="SUPFAM" id="SSF55895">
    <property type="entry name" value="Ribonuclease Rh-like"/>
    <property type="match status" value="1"/>
</dbReference>
<keyword evidence="3" id="KW-0732">Signal</keyword>
<dbReference type="InterPro" id="IPR033130">
    <property type="entry name" value="RNase_T2_His_AS_2"/>
</dbReference>
<reference evidence="4 5" key="1">
    <citation type="journal article" date="2015" name="PLoS ONE">
        <title>Azotobacter Genomes: The Genome of Azotobacter chroococcum NCIMB 8003 (ATCC 4412).</title>
        <authorList>
            <person name="Robson R.L."/>
            <person name="Jones R."/>
            <person name="Robson R.M."/>
            <person name="Schwartz A."/>
            <person name="Richardson T.H."/>
        </authorList>
    </citation>
    <scope>NUCLEOTIDE SEQUENCE [LARGE SCALE GENOMIC DNA]</scope>
    <source>
        <strain evidence="4 5">NCIMB 8003</strain>
    </source>
</reference>
<evidence type="ECO:0000256" key="1">
    <source>
        <dbReference type="ARBA" id="ARBA00007469"/>
    </source>
</evidence>
<dbReference type="Gene3D" id="3.90.730.10">
    <property type="entry name" value="Ribonuclease T2-like"/>
    <property type="match status" value="1"/>
</dbReference>
<proteinExistence type="inferred from homology"/>
<name>A0A0C4WV75_9GAMM</name>
<dbReference type="InterPro" id="IPR036430">
    <property type="entry name" value="RNase_T2-like_sf"/>
</dbReference>
<organism evidence="4 5">
    <name type="scientific">Azotobacter chroococcum NCIMB 8003</name>
    <dbReference type="NCBI Taxonomy" id="1328314"/>
    <lineage>
        <taxon>Bacteria</taxon>
        <taxon>Pseudomonadati</taxon>
        <taxon>Pseudomonadota</taxon>
        <taxon>Gammaproteobacteria</taxon>
        <taxon>Pseudomonadales</taxon>
        <taxon>Pseudomonadaceae</taxon>
        <taxon>Azotobacter</taxon>
    </lineage>
</organism>
<gene>
    <name evidence="4" type="ORF">Achr_31430</name>
</gene>
<dbReference type="Proteomes" id="UP000068210">
    <property type="component" value="Chromosome"/>
</dbReference>
<feature type="signal peptide" evidence="3">
    <location>
        <begin position="1"/>
        <end position="19"/>
    </location>
</feature>
<protein>
    <submittedName>
        <fullName evidence="4">Ribonuclease, T2 family</fullName>
    </submittedName>
</protein>
<sequence length="331" mass="37289">MKRSALPLLLCLLAGTTWASQPASGTFVASQNCEAYLSLRKQTNPGAAKTESGREYRVREIDERDYQWLRIEMPGIAEPLRWVPEACGTVKDMAQAKPAGREPRQQSAGICQTPGLQDSYVLAVTWQPGFCEHKLDKSKSKQKPECRALDSGELNIAHFTLHGLWPNKKECGKNYGNCSRTDIQLSEETLSYIKPWMPNFHFENAFGNYEWKKHGTCQTHMDDDGYFRQAVTAVRTVNDSELGQYIRANIGKSVERRKLQDILRRTHPDAPNSFSFLCTGNRLHEIQVRLPVDFREGPTLAGLIGPQPPKTRSAVPGECAQERILIEQSGR</sequence>
<dbReference type="PROSITE" id="PS00531">
    <property type="entry name" value="RNASE_T2_2"/>
    <property type="match status" value="1"/>
</dbReference>
<dbReference type="Pfam" id="PF00445">
    <property type="entry name" value="Ribonuclease_T2"/>
    <property type="match status" value="1"/>
</dbReference>
<evidence type="ECO:0000313" key="5">
    <source>
        <dbReference type="Proteomes" id="UP000068210"/>
    </source>
</evidence>
<comment type="similarity">
    <text evidence="1 2">Belongs to the RNase T2 family.</text>
</comment>
<evidence type="ECO:0000256" key="3">
    <source>
        <dbReference type="SAM" id="SignalP"/>
    </source>
</evidence>
<evidence type="ECO:0000256" key="2">
    <source>
        <dbReference type="RuleBase" id="RU004328"/>
    </source>
</evidence>
<dbReference type="STRING" id="1328314.Achr_31430"/>
<dbReference type="PANTHER" id="PTHR11240:SF22">
    <property type="entry name" value="RIBONUCLEASE T2"/>
    <property type="match status" value="1"/>
</dbReference>